<name>A0A921MJY8_9FIRM</name>
<proteinExistence type="predicted"/>
<organism evidence="1 2">
    <name type="scientific">Pseudoflavonifractor capillosus</name>
    <dbReference type="NCBI Taxonomy" id="106588"/>
    <lineage>
        <taxon>Bacteria</taxon>
        <taxon>Bacillati</taxon>
        <taxon>Bacillota</taxon>
        <taxon>Clostridia</taxon>
        <taxon>Eubacteriales</taxon>
        <taxon>Oscillospiraceae</taxon>
        <taxon>Pseudoflavonifractor</taxon>
    </lineage>
</organism>
<reference evidence="1" key="1">
    <citation type="journal article" date="2021" name="PeerJ">
        <title>Extensive microbial diversity within the chicken gut microbiome revealed by metagenomics and culture.</title>
        <authorList>
            <person name="Gilroy R."/>
            <person name="Ravi A."/>
            <person name="Getino M."/>
            <person name="Pursley I."/>
            <person name="Horton D.L."/>
            <person name="Alikhan N.F."/>
            <person name="Baker D."/>
            <person name="Gharbi K."/>
            <person name="Hall N."/>
            <person name="Watson M."/>
            <person name="Adriaenssens E.M."/>
            <person name="Foster-Nyarko E."/>
            <person name="Jarju S."/>
            <person name="Secka A."/>
            <person name="Antonio M."/>
            <person name="Oren A."/>
            <person name="Chaudhuri R.R."/>
            <person name="La Ragione R."/>
            <person name="Hildebrand F."/>
            <person name="Pallen M.J."/>
        </authorList>
    </citation>
    <scope>NUCLEOTIDE SEQUENCE</scope>
    <source>
        <strain evidence="1">CHK179-5677</strain>
    </source>
</reference>
<comment type="caution">
    <text evidence="1">The sequence shown here is derived from an EMBL/GenBank/DDBJ whole genome shotgun (WGS) entry which is preliminary data.</text>
</comment>
<dbReference type="EMBL" id="DYUC01000011">
    <property type="protein sequence ID" value="HJG85637.1"/>
    <property type="molecule type" value="Genomic_DNA"/>
</dbReference>
<gene>
    <name evidence="1" type="ORF">K8V01_01200</name>
</gene>
<dbReference type="Proteomes" id="UP000760668">
    <property type="component" value="Unassembled WGS sequence"/>
</dbReference>
<accession>A0A921MJY8</accession>
<evidence type="ECO:0000313" key="1">
    <source>
        <dbReference type="EMBL" id="HJG85637.1"/>
    </source>
</evidence>
<dbReference type="RefSeq" id="WP_243423207.1">
    <property type="nucleotide sequence ID" value="NZ_DYUC01000011.1"/>
</dbReference>
<evidence type="ECO:0000313" key="2">
    <source>
        <dbReference type="Proteomes" id="UP000760668"/>
    </source>
</evidence>
<dbReference type="AlphaFoldDB" id="A0A921MJY8"/>
<sequence length="277" mass="30045">MNNTMVNEALAERTSFIIPKVSDSKFSSAELADDMDGLQLSFQRAKIPGGGVLQFELPGEDPENPDYVQTLEGVILFNHSANSYWPAGSEYDDNTPPQCQSVDGKVGYGDPGGICEACDYNKFGSDPNGGGKACKNMRVLYLLRSGEMMPIQLSLPPTSIRPFTTFVNSAFLLRGRRVCSGLVQIGLRKGSSNGFTYSVATFKKLRDFEGEELAQVCAYADSFRDQIKQTLSERASQNEAQAGDGVERVSASRVMPDNGDHFAIGGVIDGERDLLPA</sequence>
<protein>
    <submittedName>
        <fullName evidence="1">Uncharacterized protein</fullName>
    </submittedName>
</protein>
<reference evidence="1" key="2">
    <citation type="submission" date="2021-09" db="EMBL/GenBank/DDBJ databases">
        <authorList>
            <person name="Gilroy R."/>
        </authorList>
    </citation>
    <scope>NUCLEOTIDE SEQUENCE</scope>
    <source>
        <strain evidence="1">CHK179-5677</strain>
    </source>
</reference>